<dbReference type="AlphaFoldDB" id="A0A383UNU2"/>
<organism evidence="1 2">
    <name type="scientific">Blumeria hordei</name>
    <name type="common">Barley powdery mildew</name>
    <name type="synonym">Blumeria graminis f. sp. hordei</name>
    <dbReference type="NCBI Taxonomy" id="2867405"/>
    <lineage>
        <taxon>Eukaryota</taxon>
        <taxon>Fungi</taxon>
        <taxon>Dikarya</taxon>
        <taxon>Ascomycota</taxon>
        <taxon>Pezizomycotina</taxon>
        <taxon>Leotiomycetes</taxon>
        <taxon>Erysiphales</taxon>
        <taxon>Erysiphaceae</taxon>
        <taxon>Blumeria</taxon>
    </lineage>
</organism>
<accession>A0A383UNU2</accession>
<dbReference type="VEuPathDB" id="FungiDB:BLGHR1_12761"/>
<evidence type="ECO:0000313" key="2">
    <source>
        <dbReference type="Proteomes" id="UP000275772"/>
    </source>
</evidence>
<name>A0A383UNU2_BLUHO</name>
<protein>
    <submittedName>
        <fullName evidence="1">Uncharacterized protein</fullName>
    </submittedName>
</protein>
<evidence type="ECO:0000313" key="1">
    <source>
        <dbReference type="EMBL" id="SZF01984.1"/>
    </source>
</evidence>
<reference evidence="1 2" key="1">
    <citation type="submission" date="2017-11" db="EMBL/GenBank/DDBJ databases">
        <authorList>
            <person name="Kracher B."/>
        </authorList>
    </citation>
    <scope>NUCLEOTIDE SEQUENCE [LARGE SCALE GENOMIC DNA]</scope>
    <source>
        <strain evidence="1 2">RACE1</strain>
    </source>
</reference>
<proteinExistence type="predicted"/>
<dbReference type="Proteomes" id="UP000275772">
    <property type="component" value="Unassembled WGS sequence"/>
</dbReference>
<dbReference type="EMBL" id="UNSH01000041">
    <property type="protein sequence ID" value="SZF01984.1"/>
    <property type="molecule type" value="Genomic_DNA"/>
</dbReference>
<gene>
    <name evidence="1" type="ORF">BLGHR1_12761</name>
</gene>
<sequence length="87" mass="9776">MNIMGSLLRWQLSLEAIQSSLIFVRFSKKVLSISGQRTLNHLSLSPKKTASNILMIEHLTYYAYEKAKTSTATGCLSEIAHFNFQAP</sequence>